<protein>
    <submittedName>
        <fullName evidence="1">Uncharacterized protein</fullName>
    </submittedName>
</protein>
<evidence type="ECO:0000313" key="2">
    <source>
        <dbReference type="Proteomes" id="UP000215914"/>
    </source>
</evidence>
<keyword evidence="2" id="KW-1185">Reference proteome</keyword>
<name>A0A9K3EMQ1_HELAN</name>
<dbReference type="Proteomes" id="UP000215914">
    <property type="component" value="Unassembled WGS sequence"/>
</dbReference>
<accession>A0A9K3EMQ1</accession>
<dbReference type="AlphaFoldDB" id="A0A9K3EMQ1"/>
<reference evidence="1" key="1">
    <citation type="journal article" date="2017" name="Nature">
        <title>The sunflower genome provides insights into oil metabolism, flowering and Asterid evolution.</title>
        <authorList>
            <person name="Badouin H."/>
            <person name="Gouzy J."/>
            <person name="Grassa C.J."/>
            <person name="Murat F."/>
            <person name="Staton S.E."/>
            <person name="Cottret L."/>
            <person name="Lelandais-Briere C."/>
            <person name="Owens G.L."/>
            <person name="Carrere S."/>
            <person name="Mayjonade B."/>
            <person name="Legrand L."/>
            <person name="Gill N."/>
            <person name="Kane N.C."/>
            <person name="Bowers J.E."/>
            <person name="Hubner S."/>
            <person name="Bellec A."/>
            <person name="Berard A."/>
            <person name="Berges H."/>
            <person name="Blanchet N."/>
            <person name="Boniface M.C."/>
            <person name="Brunel D."/>
            <person name="Catrice O."/>
            <person name="Chaidir N."/>
            <person name="Claudel C."/>
            <person name="Donnadieu C."/>
            <person name="Faraut T."/>
            <person name="Fievet G."/>
            <person name="Helmstetter N."/>
            <person name="King M."/>
            <person name="Knapp S.J."/>
            <person name="Lai Z."/>
            <person name="Le Paslier M.C."/>
            <person name="Lippi Y."/>
            <person name="Lorenzon L."/>
            <person name="Mandel J.R."/>
            <person name="Marage G."/>
            <person name="Marchand G."/>
            <person name="Marquand E."/>
            <person name="Bret-Mestries E."/>
            <person name="Morien E."/>
            <person name="Nambeesan S."/>
            <person name="Nguyen T."/>
            <person name="Pegot-Espagnet P."/>
            <person name="Pouilly N."/>
            <person name="Raftis F."/>
            <person name="Sallet E."/>
            <person name="Schiex T."/>
            <person name="Thomas J."/>
            <person name="Vandecasteele C."/>
            <person name="Vares D."/>
            <person name="Vear F."/>
            <person name="Vautrin S."/>
            <person name="Crespi M."/>
            <person name="Mangin B."/>
            <person name="Burke J.M."/>
            <person name="Salse J."/>
            <person name="Munos S."/>
            <person name="Vincourt P."/>
            <person name="Rieseberg L.H."/>
            <person name="Langlade N.B."/>
        </authorList>
    </citation>
    <scope>NUCLEOTIDE SEQUENCE</scope>
    <source>
        <tissue evidence="1">Leaves</tissue>
    </source>
</reference>
<reference evidence="1" key="2">
    <citation type="submission" date="2020-06" db="EMBL/GenBank/DDBJ databases">
        <title>Helianthus annuus Genome sequencing and assembly Release 2.</title>
        <authorList>
            <person name="Gouzy J."/>
            <person name="Langlade N."/>
            <person name="Munos S."/>
        </authorList>
    </citation>
    <scope>NUCLEOTIDE SEQUENCE</scope>
    <source>
        <tissue evidence="1">Leaves</tissue>
    </source>
</reference>
<dbReference type="EMBL" id="MNCJ02000328">
    <property type="protein sequence ID" value="KAF5776102.1"/>
    <property type="molecule type" value="Genomic_DNA"/>
</dbReference>
<proteinExistence type="predicted"/>
<comment type="caution">
    <text evidence="1">The sequence shown here is derived from an EMBL/GenBank/DDBJ whole genome shotgun (WGS) entry which is preliminary data.</text>
</comment>
<dbReference type="Gramene" id="mRNA:HanXRQr2_Chr13g0619561">
    <property type="protein sequence ID" value="mRNA:HanXRQr2_Chr13g0619561"/>
    <property type="gene ID" value="HanXRQr2_Chr13g0619561"/>
</dbReference>
<gene>
    <name evidence="1" type="ORF">HanXRQr2_Chr13g0619561</name>
</gene>
<sequence length="82" mass="9857">MWTYFKKELNPRLTSNVYQGSWSHISAYNFIDYISFVQKYILKVLKHVNFVGFNIRFGTLVKIVRRQKLKGCLIYLSELNYI</sequence>
<organism evidence="1 2">
    <name type="scientific">Helianthus annuus</name>
    <name type="common">Common sunflower</name>
    <dbReference type="NCBI Taxonomy" id="4232"/>
    <lineage>
        <taxon>Eukaryota</taxon>
        <taxon>Viridiplantae</taxon>
        <taxon>Streptophyta</taxon>
        <taxon>Embryophyta</taxon>
        <taxon>Tracheophyta</taxon>
        <taxon>Spermatophyta</taxon>
        <taxon>Magnoliopsida</taxon>
        <taxon>eudicotyledons</taxon>
        <taxon>Gunneridae</taxon>
        <taxon>Pentapetalae</taxon>
        <taxon>asterids</taxon>
        <taxon>campanulids</taxon>
        <taxon>Asterales</taxon>
        <taxon>Asteraceae</taxon>
        <taxon>Asteroideae</taxon>
        <taxon>Heliantheae alliance</taxon>
        <taxon>Heliantheae</taxon>
        <taxon>Helianthus</taxon>
    </lineage>
</organism>
<evidence type="ECO:0000313" key="1">
    <source>
        <dbReference type="EMBL" id="KAF5776102.1"/>
    </source>
</evidence>